<dbReference type="OrthoDB" id="561214at2"/>
<dbReference type="Gene3D" id="1.10.10.10">
    <property type="entry name" value="Winged helix-like DNA-binding domain superfamily/Winged helix DNA-binding domain"/>
    <property type="match status" value="1"/>
</dbReference>
<dbReference type="PRINTS" id="PR00038">
    <property type="entry name" value="HTHLUXR"/>
</dbReference>
<dbReference type="Proteomes" id="UP000078287">
    <property type="component" value="Unassembled WGS sequence"/>
</dbReference>
<gene>
    <name evidence="2" type="ORF">A6A03_12575</name>
</gene>
<dbReference type="GO" id="GO:0006355">
    <property type="term" value="P:regulation of DNA-templated transcription"/>
    <property type="evidence" value="ECO:0007669"/>
    <property type="project" value="InterPro"/>
</dbReference>
<dbReference type="InterPro" id="IPR000792">
    <property type="entry name" value="Tscrpt_reg_LuxR_C"/>
</dbReference>
<dbReference type="GO" id="GO:0003677">
    <property type="term" value="F:DNA binding"/>
    <property type="evidence" value="ECO:0007669"/>
    <property type="project" value="InterPro"/>
</dbReference>
<dbReference type="RefSeq" id="WP_066785862.1">
    <property type="nucleotide sequence ID" value="NZ_LWQS01000045.1"/>
</dbReference>
<dbReference type="EMBL" id="LWQS01000045">
    <property type="protein sequence ID" value="OAN46317.1"/>
    <property type="molecule type" value="Genomic_DNA"/>
</dbReference>
<sequence>MYSQCHLGQQLWRKLTSAERQVLACALNHLSDRDIANRLHCSQHTVRSHIRNICGKARELHGHPLKFRRDILPLFWQTGLPESDVVVYPVK</sequence>
<evidence type="ECO:0000313" key="3">
    <source>
        <dbReference type="Proteomes" id="UP000078287"/>
    </source>
</evidence>
<reference evidence="2 3" key="1">
    <citation type="submission" date="2016-04" db="EMBL/GenBank/DDBJ databases">
        <title>Chloroflexus islandicus sp. nov., a thermophilic filamentous anoxygenic phototrophic bacterium from geyser Strokkur (Iceland).</title>
        <authorList>
            <person name="Gaisin V.A."/>
            <person name="Kalashnikov A.M."/>
            <person name="Sukhacheva M.V."/>
            <person name="Grouzdev D.S."/>
            <person name="Ivanov T.M."/>
            <person name="Kuznetsov B."/>
            <person name="Gorlenko V.M."/>
        </authorList>
    </citation>
    <scope>NUCLEOTIDE SEQUENCE [LARGE SCALE GENOMIC DNA]</scope>
    <source>
        <strain evidence="3">isl-2</strain>
    </source>
</reference>
<accession>A0A178MDV2</accession>
<proteinExistence type="predicted"/>
<protein>
    <recommendedName>
        <fullName evidence="1">HTH luxR-type domain-containing protein</fullName>
    </recommendedName>
</protein>
<name>A0A178MDV2_9CHLR</name>
<dbReference type="SMART" id="SM00421">
    <property type="entry name" value="HTH_LUXR"/>
    <property type="match status" value="1"/>
</dbReference>
<keyword evidence="3" id="KW-1185">Reference proteome</keyword>
<feature type="domain" description="HTH luxR-type" evidence="1">
    <location>
        <begin position="12"/>
        <end position="60"/>
    </location>
</feature>
<dbReference type="InterPro" id="IPR016032">
    <property type="entry name" value="Sig_transdc_resp-reg_C-effctor"/>
</dbReference>
<dbReference type="InterPro" id="IPR036388">
    <property type="entry name" value="WH-like_DNA-bd_sf"/>
</dbReference>
<dbReference type="AlphaFoldDB" id="A0A178MDV2"/>
<dbReference type="STRING" id="1707952.A6A03_12575"/>
<comment type="caution">
    <text evidence="2">The sequence shown here is derived from an EMBL/GenBank/DDBJ whole genome shotgun (WGS) entry which is preliminary data.</text>
</comment>
<organism evidence="2 3">
    <name type="scientific">Chloroflexus islandicus</name>
    <dbReference type="NCBI Taxonomy" id="1707952"/>
    <lineage>
        <taxon>Bacteria</taxon>
        <taxon>Bacillati</taxon>
        <taxon>Chloroflexota</taxon>
        <taxon>Chloroflexia</taxon>
        <taxon>Chloroflexales</taxon>
        <taxon>Chloroflexineae</taxon>
        <taxon>Chloroflexaceae</taxon>
        <taxon>Chloroflexus</taxon>
    </lineage>
</organism>
<evidence type="ECO:0000259" key="1">
    <source>
        <dbReference type="SMART" id="SM00421"/>
    </source>
</evidence>
<dbReference type="Pfam" id="PF00196">
    <property type="entry name" value="GerE"/>
    <property type="match status" value="1"/>
</dbReference>
<dbReference type="SUPFAM" id="SSF46894">
    <property type="entry name" value="C-terminal effector domain of the bipartite response regulators"/>
    <property type="match status" value="1"/>
</dbReference>
<evidence type="ECO:0000313" key="2">
    <source>
        <dbReference type="EMBL" id="OAN46317.1"/>
    </source>
</evidence>